<name>A0AAV4WXX1_CAEEX</name>
<organism evidence="1 2">
    <name type="scientific">Caerostris extrusa</name>
    <name type="common">Bark spider</name>
    <name type="synonym">Caerostris bankana</name>
    <dbReference type="NCBI Taxonomy" id="172846"/>
    <lineage>
        <taxon>Eukaryota</taxon>
        <taxon>Metazoa</taxon>
        <taxon>Ecdysozoa</taxon>
        <taxon>Arthropoda</taxon>
        <taxon>Chelicerata</taxon>
        <taxon>Arachnida</taxon>
        <taxon>Araneae</taxon>
        <taxon>Araneomorphae</taxon>
        <taxon>Entelegynae</taxon>
        <taxon>Araneoidea</taxon>
        <taxon>Araneidae</taxon>
        <taxon>Caerostris</taxon>
    </lineage>
</organism>
<dbReference type="EMBL" id="BPLR01016895">
    <property type="protein sequence ID" value="GIY87163.1"/>
    <property type="molecule type" value="Genomic_DNA"/>
</dbReference>
<gene>
    <name evidence="1" type="ORF">CEXT_94131</name>
</gene>
<accession>A0AAV4WXX1</accession>
<dbReference type="Proteomes" id="UP001054945">
    <property type="component" value="Unassembled WGS sequence"/>
</dbReference>
<dbReference type="AlphaFoldDB" id="A0AAV4WXX1"/>
<evidence type="ECO:0008006" key="3">
    <source>
        <dbReference type="Google" id="ProtNLM"/>
    </source>
</evidence>
<evidence type="ECO:0000313" key="2">
    <source>
        <dbReference type="Proteomes" id="UP001054945"/>
    </source>
</evidence>
<sequence>MPLYTPKREKKKRKKQASLKCCLRVFVPPKEFPFVTLNHNTTQKAKRRFAAACPFRQPLISKKDHKTGVPRT</sequence>
<comment type="caution">
    <text evidence="1">The sequence shown here is derived from an EMBL/GenBank/DDBJ whole genome shotgun (WGS) entry which is preliminary data.</text>
</comment>
<evidence type="ECO:0000313" key="1">
    <source>
        <dbReference type="EMBL" id="GIY87163.1"/>
    </source>
</evidence>
<reference evidence="1 2" key="1">
    <citation type="submission" date="2021-06" db="EMBL/GenBank/DDBJ databases">
        <title>Caerostris extrusa draft genome.</title>
        <authorList>
            <person name="Kono N."/>
            <person name="Arakawa K."/>
        </authorList>
    </citation>
    <scope>NUCLEOTIDE SEQUENCE [LARGE SCALE GENOMIC DNA]</scope>
</reference>
<protein>
    <recommendedName>
        <fullName evidence="3">Ribosomal protein S18</fullName>
    </recommendedName>
</protein>
<proteinExistence type="predicted"/>
<keyword evidence="2" id="KW-1185">Reference proteome</keyword>